<feature type="transmembrane region" description="Helical" evidence="1">
    <location>
        <begin position="34"/>
        <end position="53"/>
    </location>
</feature>
<feature type="transmembrane region" description="Helical" evidence="1">
    <location>
        <begin position="59"/>
        <end position="78"/>
    </location>
</feature>
<feature type="transmembrane region" description="Helical" evidence="1">
    <location>
        <begin position="187"/>
        <end position="205"/>
    </location>
</feature>
<reference evidence="2 3" key="1">
    <citation type="submission" date="2014-12" db="EMBL/GenBank/DDBJ databases">
        <title>Genome sequence of Flavobacterium beibuense RSKm HC5.</title>
        <authorList>
            <person name="Kim J.F."/>
            <person name="Song J.Y."/>
            <person name="Kwak M.-J."/>
            <person name="Lee S.-W."/>
        </authorList>
    </citation>
    <scope>NUCLEOTIDE SEQUENCE [LARGE SCALE GENOMIC DNA]</scope>
    <source>
        <strain evidence="2 3">RSKm HC5</strain>
    </source>
</reference>
<feature type="transmembrane region" description="Helical" evidence="1">
    <location>
        <begin position="148"/>
        <end position="167"/>
    </location>
</feature>
<evidence type="ECO:0000313" key="3">
    <source>
        <dbReference type="Proteomes" id="UP000289775"/>
    </source>
</evidence>
<dbReference type="Proteomes" id="UP000289775">
    <property type="component" value="Unassembled WGS sequence"/>
</dbReference>
<evidence type="ECO:0000313" key="2">
    <source>
        <dbReference type="EMBL" id="RYJ42961.1"/>
    </source>
</evidence>
<evidence type="ECO:0000256" key="1">
    <source>
        <dbReference type="SAM" id="Phobius"/>
    </source>
</evidence>
<keyword evidence="3" id="KW-1185">Reference proteome</keyword>
<organism evidence="2 3">
    <name type="scientific">Flavobacterium beibuense</name>
    <dbReference type="NCBI Taxonomy" id="657326"/>
    <lineage>
        <taxon>Bacteria</taxon>
        <taxon>Pseudomonadati</taxon>
        <taxon>Bacteroidota</taxon>
        <taxon>Flavobacteriia</taxon>
        <taxon>Flavobacteriales</taxon>
        <taxon>Flavobacteriaceae</taxon>
        <taxon>Flavobacterium</taxon>
    </lineage>
</organism>
<feature type="transmembrane region" description="Helical" evidence="1">
    <location>
        <begin position="87"/>
        <end position="106"/>
    </location>
</feature>
<evidence type="ECO:0008006" key="4">
    <source>
        <dbReference type="Google" id="ProtNLM"/>
    </source>
</evidence>
<keyword evidence="1" id="KW-0472">Membrane</keyword>
<feature type="transmembrane region" description="Helical" evidence="1">
    <location>
        <begin position="112"/>
        <end position="136"/>
    </location>
</feature>
<accession>A0A444WAW1</accession>
<sequence length="214" mass="25178">MLLTEILKPTQFFVAITFFMAWFFLKPDKTENKVVLSILTLSFFTEIITLFLLSTGNEFRALYTIAAFLHHSLWIYILCKNFIAKKAIFLILMAFFVISLLNFLFYEGPVKFNHYTFITGGFIYILIFICISFIELKKDNLSFFSSNNYLLLFSPIIFIFGLSFIFGFKSKVISNTIIINHISLYDFIGYFVNFIYYTLINVYIYKENKLKNGQ</sequence>
<comment type="caution">
    <text evidence="2">The sequence shown here is derived from an EMBL/GenBank/DDBJ whole genome shotgun (WGS) entry which is preliminary data.</text>
</comment>
<proteinExistence type="predicted"/>
<dbReference type="EMBL" id="JUIW01000006">
    <property type="protein sequence ID" value="RYJ42961.1"/>
    <property type="molecule type" value="Genomic_DNA"/>
</dbReference>
<feature type="transmembrane region" description="Helical" evidence="1">
    <location>
        <begin position="6"/>
        <end position="25"/>
    </location>
</feature>
<keyword evidence="1" id="KW-0812">Transmembrane</keyword>
<gene>
    <name evidence="2" type="ORF">NU09_2060</name>
</gene>
<protein>
    <recommendedName>
        <fullName evidence="4">YhhN-like protein</fullName>
    </recommendedName>
</protein>
<name>A0A444WAW1_9FLAO</name>
<dbReference type="AlphaFoldDB" id="A0A444WAW1"/>
<keyword evidence="1" id="KW-1133">Transmembrane helix</keyword>